<gene>
    <name evidence="2" type="ORF">LzC2_36570</name>
</gene>
<keyword evidence="3" id="KW-1185">Reference proteome</keyword>
<dbReference type="Proteomes" id="UP000609651">
    <property type="component" value="Unassembled WGS sequence"/>
</dbReference>
<proteinExistence type="predicted"/>
<keyword evidence="1" id="KW-1133">Transmembrane helix</keyword>
<keyword evidence="1" id="KW-0812">Transmembrane</keyword>
<name>A0ABX1VHG3_9PLAN</name>
<evidence type="ECO:0008006" key="4">
    <source>
        <dbReference type="Google" id="ProtNLM"/>
    </source>
</evidence>
<protein>
    <recommendedName>
        <fullName evidence="4">DUF2834 domain-containing protein</fullName>
    </recommendedName>
</protein>
<reference evidence="2 3" key="1">
    <citation type="journal article" date="2020" name="Syst. Appl. Microbiol.">
        <title>Alienimonas chondri sp. nov., a novel planctomycete isolated from the biofilm of the red alga Chondrus crispus.</title>
        <authorList>
            <person name="Vitorino I."/>
            <person name="Albuquerque L."/>
            <person name="Wiegand S."/>
            <person name="Kallscheuer N."/>
            <person name="da Costa M.S."/>
            <person name="Lobo-da-Cunha A."/>
            <person name="Jogler C."/>
            <person name="Lage O.M."/>
        </authorList>
    </citation>
    <scope>NUCLEOTIDE SEQUENCE [LARGE SCALE GENOMIC DNA]</scope>
    <source>
        <strain evidence="2 3">LzC2</strain>
    </source>
</reference>
<feature type="transmembrane region" description="Helical" evidence="1">
    <location>
        <begin position="78"/>
        <end position="96"/>
    </location>
</feature>
<feature type="transmembrane region" description="Helical" evidence="1">
    <location>
        <begin position="21"/>
        <end position="39"/>
    </location>
</feature>
<evidence type="ECO:0000313" key="2">
    <source>
        <dbReference type="EMBL" id="NNJ27552.1"/>
    </source>
</evidence>
<evidence type="ECO:0000256" key="1">
    <source>
        <dbReference type="SAM" id="Phobius"/>
    </source>
</evidence>
<accession>A0ABX1VHG3</accession>
<keyword evidence="1" id="KW-0472">Membrane</keyword>
<feature type="transmembrane region" description="Helical" evidence="1">
    <location>
        <begin position="108"/>
        <end position="130"/>
    </location>
</feature>
<organism evidence="2 3">
    <name type="scientific">Alienimonas chondri</name>
    <dbReference type="NCBI Taxonomy" id="2681879"/>
    <lineage>
        <taxon>Bacteria</taxon>
        <taxon>Pseudomonadati</taxon>
        <taxon>Planctomycetota</taxon>
        <taxon>Planctomycetia</taxon>
        <taxon>Planctomycetales</taxon>
        <taxon>Planctomycetaceae</taxon>
        <taxon>Alienimonas</taxon>
    </lineage>
</organism>
<dbReference type="EMBL" id="WTPX01000166">
    <property type="protein sequence ID" value="NNJ27552.1"/>
    <property type="molecule type" value="Genomic_DNA"/>
</dbReference>
<comment type="caution">
    <text evidence="2">The sequence shown here is derived from an EMBL/GenBank/DDBJ whole genome shotgun (WGS) entry which is preliminary data.</text>
</comment>
<sequence>MPLVPDPDRFWRTTALVVCRIWAALNLAFAPVWFVWSLVDTHAEAVDPAVRAQHWFLPVIDWRSITPMWNHFEAWDDAVTIGFLLLLLPLPFALVFRGTQSIPRALAWAVAVVLGGFAGLLPAVAAAFWWTLPPRRTSNRASTE</sequence>
<evidence type="ECO:0000313" key="3">
    <source>
        <dbReference type="Proteomes" id="UP000609651"/>
    </source>
</evidence>
<dbReference type="RefSeq" id="WP_171189462.1">
    <property type="nucleotide sequence ID" value="NZ_WTPX01000166.1"/>
</dbReference>